<dbReference type="PANTHER" id="PTHR12919">
    <property type="entry name" value="30S RIBOSOMAL PROTEIN S16"/>
    <property type="match status" value="1"/>
</dbReference>
<dbReference type="AlphaFoldDB" id="A0A160T1I7"/>
<comment type="similarity">
    <text evidence="3">Belongs to the bacterial ribosomal protein bS16 family.</text>
</comment>
<keyword evidence="1 3" id="KW-0689">Ribosomal protein</keyword>
<name>A0A160T1I7_9CHLR</name>
<evidence type="ECO:0000256" key="2">
    <source>
        <dbReference type="ARBA" id="ARBA00023274"/>
    </source>
</evidence>
<dbReference type="GO" id="GO:0015935">
    <property type="term" value="C:small ribosomal subunit"/>
    <property type="evidence" value="ECO:0007669"/>
    <property type="project" value="TreeGrafter"/>
</dbReference>
<keyword evidence="5" id="KW-1185">Reference proteome</keyword>
<proteinExistence type="inferred from homology"/>
<gene>
    <name evidence="3 4" type="primary">rpsP</name>
    <name evidence="4" type="ORF">CFX0092_A0359</name>
</gene>
<dbReference type="GO" id="GO:0006412">
    <property type="term" value="P:translation"/>
    <property type="evidence" value="ECO:0007669"/>
    <property type="project" value="UniProtKB-UniRule"/>
</dbReference>
<evidence type="ECO:0000256" key="1">
    <source>
        <dbReference type="ARBA" id="ARBA00022980"/>
    </source>
</evidence>
<dbReference type="KEGG" id="pbf:CFX0092_A0359"/>
<evidence type="ECO:0000313" key="4">
    <source>
        <dbReference type="EMBL" id="CUS02240.2"/>
    </source>
</evidence>
<accession>A0A160T1I7</accession>
<sequence length="180" mass="19262">MLRIRLSRKGKKRQPSYRVVVAEKESKRDGRIVENIGHYNPLTNPPTFLIEEARALHWLSVGAQPSDAVRILLNKQGTFDRLARVHAGESIDALVGEYQGVEVAEVAKAAPVAAKTPAPVVAEEPAPSLVAEVSEKVGDAVQVVAAPVASAVDTVKEAVEAAVERVTDAIEAVLDADEEE</sequence>
<dbReference type="GO" id="GO:0005737">
    <property type="term" value="C:cytoplasm"/>
    <property type="evidence" value="ECO:0007669"/>
    <property type="project" value="UniProtKB-ARBA"/>
</dbReference>
<dbReference type="Gene3D" id="3.30.1320.10">
    <property type="match status" value="1"/>
</dbReference>
<dbReference type="Pfam" id="PF00886">
    <property type="entry name" value="Ribosomal_S16"/>
    <property type="match status" value="1"/>
</dbReference>
<evidence type="ECO:0000313" key="5">
    <source>
        <dbReference type="Proteomes" id="UP000215027"/>
    </source>
</evidence>
<dbReference type="InterPro" id="IPR000307">
    <property type="entry name" value="Ribosomal_bS16"/>
</dbReference>
<reference evidence="4" key="1">
    <citation type="submission" date="2016-01" db="EMBL/GenBank/DDBJ databases">
        <authorList>
            <person name="Mcilroy J.S."/>
            <person name="Karst M S."/>
            <person name="Albertsen M."/>
        </authorList>
    </citation>
    <scope>NUCLEOTIDE SEQUENCE</scope>
    <source>
        <strain evidence="4">Cfx-K</strain>
    </source>
</reference>
<dbReference type="InterPro" id="IPR020592">
    <property type="entry name" value="Ribosomal_bS16_CS"/>
</dbReference>
<dbReference type="PANTHER" id="PTHR12919:SF20">
    <property type="entry name" value="SMALL RIBOSOMAL SUBUNIT PROTEIN BS16M"/>
    <property type="match status" value="1"/>
</dbReference>
<evidence type="ECO:0000256" key="3">
    <source>
        <dbReference type="HAMAP-Rule" id="MF_00385"/>
    </source>
</evidence>
<dbReference type="Proteomes" id="UP000215027">
    <property type="component" value="Chromosome I"/>
</dbReference>
<dbReference type="RefSeq" id="WP_197699841.1">
    <property type="nucleotide sequence ID" value="NZ_LN890655.1"/>
</dbReference>
<dbReference type="SUPFAM" id="SSF54565">
    <property type="entry name" value="Ribosomal protein S16"/>
    <property type="match status" value="1"/>
</dbReference>
<dbReference type="EMBL" id="LN890655">
    <property type="protein sequence ID" value="CUS02240.2"/>
    <property type="molecule type" value="Genomic_DNA"/>
</dbReference>
<protein>
    <recommendedName>
        <fullName evidence="3">Small ribosomal subunit protein bS16</fullName>
    </recommendedName>
</protein>
<dbReference type="GO" id="GO:0003735">
    <property type="term" value="F:structural constituent of ribosome"/>
    <property type="evidence" value="ECO:0007669"/>
    <property type="project" value="InterPro"/>
</dbReference>
<dbReference type="InterPro" id="IPR023803">
    <property type="entry name" value="Ribosomal_bS16_dom_sf"/>
</dbReference>
<dbReference type="NCBIfam" id="TIGR00002">
    <property type="entry name" value="S16"/>
    <property type="match status" value="1"/>
</dbReference>
<keyword evidence="2 3" id="KW-0687">Ribonucleoprotein</keyword>
<dbReference type="HAMAP" id="MF_00385">
    <property type="entry name" value="Ribosomal_bS16"/>
    <property type="match status" value="1"/>
</dbReference>
<dbReference type="PROSITE" id="PS00732">
    <property type="entry name" value="RIBOSOMAL_S16"/>
    <property type="match status" value="1"/>
</dbReference>
<organism evidence="4 5">
    <name type="scientific">Candidatus Promineifilum breve</name>
    <dbReference type="NCBI Taxonomy" id="1806508"/>
    <lineage>
        <taxon>Bacteria</taxon>
        <taxon>Bacillati</taxon>
        <taxon>Chloroflexota</taxon>
        <taxon>Ardenticatenia</taxon>
        <taxon>Candidatus Promineifilales</taxon>
        <taxon>Candidatus Promineifilaceae</taxon>
        <taxon>Candidatus Promineifilum</taxon>
    </lineage>
</organism>